<dbReference type="Proteomes" id="UP000242855">
    <property type="component" value="Chromosome"/>
</dbReference>
<evidence type="ECO:0000256" key="1">
    <source>
        <dbReference type="SAM" id="SignalP"/>
    </source>
</evidence>
<keyword evidence="1" id="KW-0732">Signal</keyword>
<accession>A0A250E4U7</accession>
<dbReference type="EMBL" id="CP022378">
    <property type="protein sequence ID" value="ATA67763.1"/>
    <property type="molecule type" value="Genomic_DNA"/>
</dbReference>
<feature type="chain" id="PRO_5012286966" description="Lipoprotein" evidence="1">
    <location>
        <begin position="20"/>
        <end position="125"/>
    </location>
</feature>
<reference evidence="2 3" key="1">
    <citation type="journal article" date="2017" name="Genome Announc.">
        <title>Twelve Complete Reference Genomes of Clinical Isolates in the Capnocytophaga Genus.</title>
        <authorList>
            <person name="Villarma A."/>
            <person name="Gulvik C.A."/>
            <person name="Rowe L.A."/>
            <person name="Sheth M."/>
            <person name="Juieng P."/>
            <person name="Nicholson A.C."/>
            <person name="Loparev V.N."/>
            <person name="McQuiston J.R."/>
        </authorList>
    </citation>
    <scope>NUCLEOTIDE SEQUENCE [LARGE SCALE GENOMIC DNA]</scope>
    <source>
        <strain evidence="2 3">G7591</strain>
    </source>
</reference>
<name>A0A250E4U7_9FLAO</name>
<dbReference type="PROSITE" id="PS51257">
    <property type="entry name" value="PROKAR_LIPOPROTEIN"/>
    <property type="match status" value="1"/>
</dbReference>
<proteinExistence type="predicted"/>
<dbReference type="GeneID" id="96780843"/>
<dbReference type="KEGG" id="ccyn:CGC48_03415"/>
<dbReference type="AlphaFoldDB" id="A0A250E4U7"/>
<evidence type="ECO:0000313" key="3">
    <source>
        <dbReference type="Proteomes" id="UP000242855"/>
    </source>
</evidence>
<gene>
    <name evidence="2" type="ORF">CGC48_03415</name>
</gene>
<organism evidence="2 3">
    <name type="scientific">Capnocytophaga cynodegmi</name>
    <dbReference type="NCBI Taxonomy" id="28189"/>
    <lineage>
        <taxon>Bacteria</taxon>
        <taxon>Pseudomonadati</taxon>
        <taxon>Bacteroidota</taxon>
        <taxon>Flavobacteriia</taxon>
        <taxon>Flavobacteriales</taxon>
        <taxon>Flavobacteriaceae</taxon>
        <taxon>Capnocytophaga</taxon>
    </lineage>
</organism>
<protein>
    <recommendedName>
        <fullName evidence="4">Lipoprotein</fullName>
    </recommendedName>
</protein>
<sequence>MKKALKILGVFCLALVVFACSKNDDPSDNNLFVGTYKGSIGYKSATEDKSVKDGAVTVVKAGNNYYFRFSDGIKDLKGVEFKKDGDNTLVNVDFEEGVKYIRITASSLSILYMKDEQTWTADAKR</sequence>
<dbReference type="RefSeq" id="WP_098028479.1">
    <property type="nucleotide sequence ID" value="NZ_BOQH01000003.1"/>
</dbReference>
<evidence type="ECO:0000313" key="2">
    <source>
        <dbReference type="EMBL" id="ATA67763.1"/>
    </source>
</evidence>
<evidence type="ECO:0008006" key="4">
    <source>
        <dbReference type="Google" id="ProtNLM"/>
    </source>
</evidence>
<feature type="signal peptide" evidence="1">
    <location>
        <begin position="1"/>
        <end position="19"/>
    </location>
</feature>